<dbReference type="InterPro" id="IPR050312">
    <property type="entry name" value="IolE/XylAMocC-like"/>
</dbReference>
<dbReference type="Pfam" id="PF01261">
    <property type="entry name" value="AP_endonuc_2"/>
    <property type="match status" value="1"/>
</dbReference>
<proteinExistence type="predicted"/>
<dbReference type="Proteomes" id="UP001165092">
    <property type="component" value="Unassembled WGS sequence"/>
</dbReference>
<evidence type="ECO:0000313" key="3">
    <source>
        <dbReference type="EMBL" id="GLU47991.1"/>
    </source>
</evidence>
<evidence type="ECO:0000259" key="2">
    <source>
        <dbReference type="Pfam" id="PF01261"/>
    </source>
</evidence>
<dbReference type="PANTHER" id="PTHR12110:SF41">
    <property type="entry name" value="INOSOSE DEHYDRATASE"/>
    <property type="match status" value="1"/>
</dbReference>
<dbReference type="EMBL" id="BSQG01000003">
    <property type="protein sequence ID" value="GLU47991.1"/>
    <property type="molecule type" value="Genomic_DNA"/>
</dbReference>
<dbReference type="InterPro" id="IPR036237">
    <property type="entry name" value="Xyl_isomerase-like_sf"/>
</dbReference>
<evidence type="ECO:0000256" key="1">
    <source>
        <dbReference type="SAM" id="SignalP"/>
    </source>
</evidence>
<protein>
    <recommendedName>
        <fullName evidence="2">Xylose isomerase-like TIM barrel domain-containing protein</fullName>
    </recommendedName>
</protein>
<sequence>MARIDRSEFGRRGFLRTLAAGTVAVSAGALTGAAAGPAHAAAGRLIPPGKIGIQLYSIRDKVSSLGFRVVLEELARIGYKEIEFAGYTQGSVGAITVQEIRQLLDDNGLKAVGSHVGLGAWRANTEQELDNAEILGLKHVGTANAPTNVNTVAGYKAAADEFNVFGAAAASRGIKFYQHNHAGEFGFATDQPSVRLYDVFLENTDPNTVFLEMDIYWAFAGKHLYPGFEPVDYVNANPRRYPLFHVKDGKTNNANSNGYDIIEFGAGDLPFQKFFSSLRTRGAHHGIWEQDNAGSTAVPPHPVDSIGNAERSYDAIYRLRG</sequence>
<name>A0A9W6P6L2_9ACTN</name>
<dbReference type="AlphaFoldDB" id="A0A9W6P6L2"/>
<accession>A0A9W6P6L2</accession>
<dbReference type="RefSeq" id="WP_285759319.1">
    <property type="nucleotide sequence ID" value="NZ_BSQG01000003.1"/>
</dbReference>
<keyword evidence="1" id="KW-0732">Signal</keyword>
<reference evidence="3" key="1">
    <citation type="submission" date="2023-02" db="EMBL/GenBank/DDBJ databases">
        <title>Nocardiopsis ansamitocini NBRC 112285.</title>
        <authorList>
            <person name="Ichikawa N."/>
            <person name="Sato H."/>
            <person name="Tonouchi N."/>
        </authorList>
    </citation>
    <scope>NUCLEOTIDE SEQUENCE</scope>
    <source>
        <strain evidence="3">NBRC 112285</strain>
    </source>
</reference>
<dbReference type="SUPFAM" id="SSF51658">
    <property type="entry name" value="Xylose isomerase-like"/>
    <property type="match status" value="1"/>
</dbReference>
<feature type="domain" description="Xylose isomerase-like TIM barrel" evidence="2">
    <location>
        <begin position="72"/>
        <end position="283"/>
    </location>
</feature>
<dbReference type="PROSITE" id="PS51318">
    <property type="entry name" value="TAT"/>
    <property type="match status" value="1"/>
</dbReference>
<feature type="chain" id="PRO_5040834733" description="Xylose isomerase-like TIM barrel domain-containing protein" evidence="1">
    <location>
        <begin position="41"/>
        <end position="321"/>
    </location>
</feature>
<dbReference type="PANTHER" id="PTHR12110">
    <property type="entry name" value="HYDROXYPYRUVATE ISOMERASE"/>
    <property type="match status" value="1"/>
</dbReference>
<organism evidence="3 4">
    <name type="scientific">Nocardiopsis ansamitocini</name>
    <dbReference type="NCBI Taxonomy" id="1670832"/>
    <lineage>
        <taxon>Bacteria</taxon>
        <taxon>Bacillati</taxon>
        <taxon>Actinomycetota</taxon>
        <taxon>Actinomycetes</taxon>
        <taxon>Streptosporangiales</taxon>
        <taxon>Nocardiopsidaceae</taxon>
        <taxon>Nocardiopsis</taxon>
    </lineage>
</organism>
<evidence type="ECO:0000313" key="4">
    <source>
        <dbReference type="Proteomes" id="UP001165092"/>
    </source>
</evidence>
<feature type="signal peptide" evidence="1">
    <location>
        <begin position="1"/>
        <end position="40"/>
    </location>
</feature>
<keyword evidence="4" id="KW-1185">Reference proteome</keyword>
<comment type="caution">
    <text evidence="3">The sequence shown here is derived from an EMBL/GenBank/DDBJ whole genome shotgun (WGS) entry which is preliminary data.</text>
</comment>
<gene>
    <name evidence="3" type="ORF">Nans01_23420</name>
</gene>
<dbReference type="InterPro" id="IPR013022">
    <property type="entry name" value="Xyl_isomerase-like_TIM-brl"/>
</dbReference>
<dbReference type="InterPro" id="IPR006311">
    <property type="entry name" value="TAT_signal"/>
</dbReference>
<dbReference type="Gene3D" id="3.20.20.150">
    <property type="entry name" value="Divalent-metal-dependent TIM barrel enzymes"/>
    <property type="match status" value="1"/>
</dbReference>